<evidence type="ECO:0000313" key="4">
    <source>
        <dbReference type="Proteomes" id="UP000502179"/>
    </source>
</evidence>
<keyword evidence="2" id="KW-1133">Transmembrane helix</keyword>
<reference evidence="3 4" key="1">
    <citation type="submission" date="2020-02" db="EMBL/GenBank/DDBJ databases">
        <title>Genome analysis of Thermosulfuriphilus ammonigenes ST65T, an anaerobic thermophilic chemolithoautotrophic bacterium isolated from a deep-sea hydrothermal vent.</title>
        <authorList>
            <person name="Slobodkina G."/>
            <person name="Allioux M."/>
            <person name="Merkel A."/>
            <person name="Alain K."/>
            <person name="Jebbar M."/>
            <person name="Slobodkin A."/>
        </authorList>
    </citation>
    <scope>NUCLEOTIDE SEQUENCE [LARGE SCALE GENOMIC DNA]</scope>
    <source>
        <strain evidence="3 4">ST65</strain>
    </source>
</reference>
<accession>A0A6G7PW42</accession>
<dbReference type="InterPro" id="IPR036680">
    <property type="entry name" value="SPOR-like_sf"/>
</dbReference>
<dbReference type="Gene3D" id="3.30.70.1070">
    <property type="entry name" value="Sporulation related repeat"/>
    <property type="match status" value="1"/>
</dbReference>
<dbReference type="GO" id="GO:0030428">
    <property type="term" value="C:cell septum"/>
    <property type="evidence" value="ECO:0007669"/>
    <property type="project" value="TreeGrafter"/>
</dbReference>
<protein>
    <submittedName>
        <fullName evidence="3">SPOR domain-containing protein</fullName>
    </submittedName>
</protein>
<dbReference type="PROSITE" id="PS51724">
    <property type="entry name" value="SPOR"/>
    <property type="match status" value="1"/>
</dbReference>
<name>A0A6G7PW42_9BACT</name>
<keyword evidence="2" id="KW-0472">Membrane</keyword>
<evidence type="ECO:0000256" key="1">
    <source>
        <dbReference type="SAM" id="MobiDB-lite"/>
    </source>
</evidence>
<proteinExistence type="predicted"/>
<dbReference type="Proteomes" id="UP000502179">
    <property type="component" value="Chromosome"/>
</dbReference>
<keyword evidence="4" id="KW-1185">Reference proteome</keyword>
<dbReference type="PANTHER" id="PTHR38687:SF1">
    <property type="entry name" value="CELL DIVISION PROTEIN DEDD"/>
    <property type="match status" value="1"/>
</dbReference>
<dbReference type="GO" id="GO:0042834">
    <property type="term" value="F:peptidoglycan binding"/>
    <property type="evidence" value="ECO:0007669"/>
    <property type="project" value="InterPro"/>
</dbReference>
<organism evidence="3 4">
    <name type="scientific">Thermosulfuriphilus ammonigenes</name>
    <dbReference type="NCBI Taxonomy" id="1936021"/>
    <lineage>
        <taxon>Bacteria</taxon>
        <taxon>Pseudomonadati</taxon>
        <taxon>Thermodesulfobacteriota</taxon>
        <taxon>Thermodesulfobacteria</taxon>
        <taxon>Thermodesulfobacteriales</taxon>
        <taxon>Thermodesulfobacteriaceae</taxon>
        <taxon>Thermosulfuriphilus</taxon>
    </lineage>
</organism>
<gene>
    <name evidence="3" type="ORF">G4V39_06335</name>
</gene>
<dbReference type="AlphaFoldDB" id="A0A6G7PW42"/>
<dbReference type="PANTHER" id="PTHR38687">
    <property type="entry name" value="CELL DIVISION PROTEIN DEDD-RELATED"/>
    <property type="match status" value="1"/>
</dbReference>
<dbReference type="RefSeq" id="WP_166032122.1">
    <property type="nucleotide sequence ID" value="NZ_CP048877.1"/>
</dbReference>
<keyword evidence="2" id="KW-0812">Transmembrane</keyword>
<dbReference type="InterPro" id="IPR007730">
    <property type="entry name" value="SPOR-like_dom"/>
</dbReference>
<evidence type="ECO:0000256" key="2">
    <source>
        <dbReference type="SAM" id="Phobius"/>
    </source>
</evidence>
<dbReference type="EMBL" id="CP048877">
    <property type="protein sequence ID" value="QIJ71904.1"/>
    <property type="molecule type" value="Genomic_DNA"/>
</dbReference>
<feature type="region of interest" description="Disordered" evidence="1">
    <location>
        <begin position="52"/>
        <end position="130"/>
    </location>
</feature>
<dbReference type="GO" id="GO:0032506">
    <property type="term" value="P:cytokinetic process"/>
    <property type="evidence" value="ECO:0007669"/>
    <property type="project" value="TreeGrafter"/>
</dbReference>
<dbReference type="SUPFAM" id="SSF110997">
    <property type="entry name" value="Sporulation related repeat"/>
    <property type="match status" value="1"/>
</dbReference>
<dbReference type="GO" id="GO:0032153">
    <property type="term" value="C:cell division site"/>
    <property type="evidence" value="ECO:0007669"/>
    <property type="project" value="TreeGrafter"/>
</dbReference>
<dbReference type="InterPro" id="IPR052521">
    <property type="entry name" value="Cell_div_SPOR-domain"/>
</dbReference>
<feature type="transmembrane region" description="Helical" evidence="2">
    <location>
        <begin position="12"/>
        <end position="39"/>
    </location>
</feature>
<dbReference type="Pfam" id="PF05036">
    <property type="entry name" value="SPOR"/>
    <property type="match status" value="1"/>
</dbReference>
<evidence type="ECO:0000313" key="3">
    <source>
        <dbReference type="EMBL" id="QIJ71904.1"/>
    </source>
</evidence>
<sequence>MAKEKRIKFRIELGLGGLVLTIMVTICLMVWMFILGLWLGQNLAVGRAKKAPSPVAEKTLSPKAKKALPESPPTIIKTPPINRNFIETPLPETKEKPAETYTPPPAPEPKPQKKAVAPKKSEVHVSQKSRVSQTKKKILKTFYSLQVASLRNPQEAQRYARKLRARGYEAFVRKVNLKDKGIWYRVHVGRFNSLSEASRFAKKLAQKEGLKSFVVPLKE</sequence>
<dbReference type="KEGG" id="tav:G4V39_06335"/>